<reference evidence="8 9" key="1">
    <citation type="submission" date="2024-08" db="EMBL/GenBank/DDBJ databases">
        <authorList>
            <person name="Lu H."/>
        </authorList>
    </citation>
    <scope>NUCLEOTIDE SEQUENCE [LARGE SCALE GENOMIC DNA]</scope>
    <source>
        <strain evidence="8 9">DXS20W</strain>
    </source>
</reference>
<keyword evidence="4" id="KW-1003">Cell membrane</keyword>
<evidence type="ECO:0000256" key="6">
    <source>
        <dbReference type="ARBA" id="ARBA00022840"/>
    </source>
</evidence>
<dbReference type="PROSITE" id="PS00211">
    <property type="entry name" value="ABC_TRANSPORTER_1"/>
    <property type="match status" value="1"/>
</dbReference>
<evidence type="ECO:0000313" key="8">
    <source>
        <dbReference type="EMBL" id="MFG6464178.1"/>
    </source>
</evidence>
<dbReference type="GO" id="GO:0005524">
    <property type="term" value="F:ATP binding"/>
    <property type="evidence" value="ECO:0007669"/>
    <property type="project" value="UniProtKB-KW"/>
</dbReference>
<dbReference type="InterPro" id="IPR017871">
    <property type="entry name" value="ABC_transporter-like_CS"/>
</dbReference>
<gene>
    <name evidence="8" type="ORF">ACG04Q_21600</name>
</gene>
<sequence>MKAIEMNRVRKAFRFFTLEDVSLDLAPGQIMGLVGPNGAGKSTTIRLLIGLLAADAGEIRLLGHAMPREQAAAKAQVGFVSDDMRLMPHATLAWHMDFVASIYPGWDASYAATLLKRFGLHAGQTARRLSSGEQAKALLLLALARRPRLLVLDEPTSGMDPVARHELLAEFMDVLRDDERSILFSSHNTLDVERISDRLTFIDRGRVVASDDKEDFLERWRRVQLRVAGALPDLPEIVGCERDGALATLTVDGFSDDFVARLGLPLQATQRMSLEEIFVATVMHSRQTQEAHAS</sequence>
<dbReference type="Pfam" id="PF00005">
    <property type="entry name" value="ABC_tran"/>
    <property type="match status" value="1"/>
</dbReference>
<evidence type="ECO:0000256" key="4">
    <source>
        <dbReference type="ARBA" id="ARBA00022475"/>
    </source>
</evidence>
<evidence type="ECO:0000313" key="9">
    <source>
        <dbReference type="Proteomes" id="UP001606302"/>
    </source>
</evidence>
<keyword evidence="6 8" id="KW-0067">ATP-binding</keyword>
<keyword evidence="9" id="KW-1185">Reference proteome</keyword>
<keyword evidence="5" id="KW-0547">Nucleotide-binding</keyword>
<dbReference type="RefSeq" id="WP_394513500.1">
    <property type="nucleotide sequence ID" value="NZ_JBIGHX010000009.1"/>
</dbReference>
<dbReference type="EMBL" id="JBIGHX010000009">
    <property type="protein sequence ID" value="MFG6464178.1"/>
    <property type="molecule type" value="Genomic_DNA"/>
</dbReference>
<dbReference type="CDD" id="cd03230">
    <property type="entry name" value="ABC_DR_subfamily_A"/>
    <property type="match status" value="1"/>
</dbReference>
<keyword evidence="3" id="KW-0536">Nodulation</keyword>
<evidence type="ECO:0000256" key="2">
    <source>
        <dbReference type="ARBA" id="ARBA00022448"/>
    </source>
</evidence>
<accession>A0ABW7GQG2</accession>
<comment type="similarity">
    <text evidence="1">Belongs to the ABC transporter superfamily.</text>
</comment>
<proteinExistence type="inferred from homology"/>
<dbReference type="InterPro" id="IPR003593">
    <property type="entry name" value="AAA+_ATPase"/>
</dbReference>
<dbReference type="PANTHER" id="PTHR42711:SF5">
    <property type="entry name" value="ABC TRANSPORTER ATP-BINDING PROTEIN NATA"/>
    <property type="match status" value="1"/>
</dbReference>
<name>A0ABW7GQG2_9BURK</name>
<dbReference type="Gene3D" id="3.40.50.300">
    <property type="entry name" value="P-loop containing nucleotide triphosphate hydrolases"/>
    <property type="match status" value="1"/>
</dbReference>
<comment type="caution">
    <text evidence="8">The sequence shown here is derived from an EMBL/GenBank/DDBJ whole genome shotgun (WGS) entry which is preliminary data.</text>
</comment>
<organism evidence="8 9">
    <name type="scientific">Pelomonas lactea</name>
    <dbReference type="NCBI Taxonomy" id="3299030"/>
    <lineage>
        <taxon>Bacteria</taxon>
        <taxon>Pseudomonadati</taxon>
        <taxon>Pseudomonadota</taxon>
        <taxon>Betaproteobacteria</taxon>
        <taxon>Burkholderiales</taxon>
        <taxon>Sphaerotilaceae</taxon>
        <taxon>Roseateles</taxon>
    </lineage>
</organism>
<dbReference type="PANTHER" id="PTHR42711">
    <property type="entry name" value="ABC TRANSPORTER ATP-BINDING PROTEIN"/>
    <property type="match status" value="1"/>
</dbReference>
<evidence type="ECO:0000256" key="3">
    <source>
        <dbReference type="ARBA" id="ARBA00022458"/>
    </source>
</evidence>
<evidence type="ECO:0000259" key="7">
    <source>
        <dbReference type="PROSITE" id="PS50893"/>
    </source>
</evidence>
<keyword evidence="4" id="KW-0472">Membrane</keyword>
<dbReference type="PROSITE" id="PS50893">
    <property type="entry name" value="ABC_TRANSPORTER_2"/>
    <property type="match status" value="1"/>
</dbReference>
<dbReference type="InterPro" id="IPR027417">
    <property type="entry name" value="P-loop_NTPase"/>
</dbReference>
<dbReference type="InterPro" id="IPR050763">
    <property type="entry name" value="ABC_transporter_ATP-binding"/>
</dbReference>
<dbReference type="SMART" id="SM00382">
    <property type="entry name" value="AAA"/>
    <property type="match status" value="1"/>
</dbReference>
<dbReference type="InterPro" id="IPR003439">
    <property type="entry name" value="ABC_transporter-like_ATP-bd"/>
</dbReference>
<keyword evidence="2" id="KW-0813">Transport</keyword>
<feature type="domain" description="ABC transporter" evidence="7">
    <location>
        <begin position="1"/>
        <end position="229"/>
    </location>
</feature>
<evidence type="ECO:0000256" key="5">
    <source>
        <dbReference type="ARBA" id="ARBA00022741"/>
    </source>
</evidence>
<dbReference type="Proteomes" id="UP001606302">
    <property type="component" value="Unassembled WGS sequence"/>
</dbReference>
<dbReference type="SUPFAM" id="SSF52540">
    <property type="entry name" value="P-loop containing nucleoside triphosphate hydrolases"/>
    <property type="match status" value="1"/>
</dbReference>
<protein>
    <submittedName>
        <fullName evidence="8">ABC transporter ATP-binding protein</fullName>
    </submittedName>
</protein>
<evidence type="ECO:0000256" key="1">
    <source>
        <dbReference type="ARBA" id="ARBA00005417"/>
    </source>
</evidence>